<dbReference type="CDD" id="cd06732">
    <property type="entry name" value="PDZ2_MAGI-1_3-like"/>
    <property type="match status" value="1"/>
</dbReference>
<evidence type="ECO:0000256" key="4">
    <source>
        <dbReference type="ARBA" id="ARBA00011984"/>
    </source>
</evidence>
<keyword evidence="12" id="KW-0449">Lipoprotein</keyword>
<dbReference type="CDD" id="cd00201">
    <property type="entry name" value="WW"/>
    <property type="match status" value="2"/>
</dbReference>
<feature type="domain" description="PDZ" evidence="19">
    <location>
        <begin position="603"/>
        <end position="679"/>
    </location>
</feature>
<dbReference type="Gene3D" id="3.40.50.300">
    <property type="entry name" value="P-loop containing nucleotide triphosphate hydrolases"/>
    <property type="match status" value="1"/>
</dbReference>
<feature type="domain" description="PDZ" evidence="19">
    <location>
        <begin position="428"/>
        <end position="510"/>
    </location>
</feature>
<evidence type="ECO:0000259" key="18">
    <source>
        <dbReference type="PROSITE" id="PS50020"/>
    </source>
</evidence>
<dbReference type="GO" id="GO:0005525">
    <property type="term" value="F:GTP binding"/>
    <property type="evidence" value="ECO:0007669"/>
    <property type="project" value="UniProtKB-KW"/>
</dbReference>
<evidence type="ECO:0000256" key="7">
    <source>
        <dbReference type="ARBA" id="ARBA00022737"/>
    </source>
</evidence>
<feature type="domain" description="WW" evidence="18">
    <location>
        <begin position="325"/>
        <end position="358"/>
    </location>
</feature>
<evidence type="ECO:0000256" key="9">
    <source>
        <dbReference type="ARBA" id="ARBA00022801"/>
    </source>
</evidence>
<comment type="subcellular location">
    <subcellularLocation>
        <location evidence="1">Cell membrane</location>
    </subcellularLocation>
    <subcellularLocation>
        <location evidence="2">Membrane</location>
        <topology evidence="2">Lipid-anchor</topology>
    </subcellularLocation>
</comment>
<dbReference type="PANTHER" id="PTHR10316:SF40">
    <property type="entry name" value="LD27118P"/>
    <property type="match status" value="1"/>
</dbReference>
<dbReference type="InterPro" id="IPR027417">
    <property type="entry name" value="P-loop_NTPase"/>
</dbReference>
<dbReference type="InterPro" id="IPR001478">
    <property type="entry name" value="PDZ"/>
</dbReference>
<dbReference type="GO" id="GO:0005886">
    <property type="term" value="C:plasma membrane"/>
    <property type="evidence" value="ECO:0007669"/>
    <property type="project" value="UniProtKB-SubCell"/>
</dbReference>
<dbReference type="CDD" id="cd06734">
    <property type="entry name" value="PDZ4_MAGI-1_3-like"/>
    <property type="match status" value="1"/>
</dbReference>
<evidence type="ECO:0000256" key="14">
    <source>
        <dbReference type="ARBA" id="ARBA00040461"/>
    </source>
</evidence>
<dbReference type="PROSITE" id="PS51420">
    <property type="entry name" value="RHO"/>
    <property type="match status" value="1"/>
</dbReference>
<keyword evidence="5" id="KW-1003">Cell membrane</keyword>
<keyword evidence="21" id="KW-1185">Reference proteome</keyword>
<dbReference type="AlphaFoldDB" id="A0AAN9U036"/>
<dbReference type="InterPro" id="IPR036020">
    <property type="entry name" value="WW_dom_sf"/>
</dbReference>
<dbReference type="PRINTS" id="PR00449">
    <property type="entry name" value="RASTRNSFRMNG"/>
</dbReference>
<dbReference type="Gene3D" id="2.30.42.10">
    <property type="match status" value="5"/>
</dbReference>
<feature type="domain" description="PDZ" evidence="19">
    <location>
        <begin position="1057"/>
        <end position="1140"/>
    </location>
</feature>
<evidence type="ECO:0000256" key="8">
    <source>
        <dbReference type="ARBA" id="ARBA00022741"/>
    </source>
</evidence>
<dbReference type="CDD" id="cd06733">
    <property type="entry name" value="PDZ3_MAGI-1_3-like"/>
    <property type="match status" value="1"/>
</dbReference>
<dbReference type="PROSITE" id="PS51421">
    <property type="entry name" value="RAS"/>
    <property type="match status" value="1"/>
</dbReference>
<evidence type="ECO:0000313" key="20">
    <source>
        <dbReference type="EMBL" id="KAK7602579.1"/>
    </source>
</evidence>
<dbReference type="GO" id="GO:0003925">
    <property type="term" value="F:G protein activity"/>
    <property type="evidence" value="ECO:0007669"/>
    <property type="project" value="UniProtKB-EC"/>
</dbReference>
<evidence type="ECO:0000259" key="19">
    <source>
        <dbReference type="PROSITE" id="PS50106"/>
    </source>
</evidence>
<dbReference type="CDD" id="cd04138">
    <property type="entry name" value="H_N_K_Ras_like"/>
    <property type="match status" value="1"/>
</dbReference>
<keyword evidence="10" id="KW-0342">GTP-binding</keyword>
<evidence type="ECO:0000256" key="5">
    <source>
        <dbReference type="ARBA" id="ARBA00022475"/>
    </source>
</evidence>
<comment type="similarity">
    <text evidence="3">Belongs to the small GTPase superfamily. Ras family.</text>
</comment>
<protein>
    <recommendedName>
        <fullName evidence="14">Ras-like protein 1</fullName>
        <ecNumber evidence="4">3.6.5.2</ecNumber>
    </recommendedName>
</protein>
<dbReference type="SMART" id="SM00175">
    <property type="entry name" value="RAB"/>
    <property type="match status" value="1"/>
</dbReference>
<dbReference type="GO" id="GO:0005737">
    <property type="term" value="C:cytoplasm"/>
    <property type="evidence" value="ECO:0007669"/>
    <property type="project" value="TreeGrafter"/>
</dbReference>
<comment type="caution">
    <text evidence="20">The sequence shown here is derived from an EMBL/GenBank/DDBJ whole genome shotgun (WGS) entry which is preliminary data.</text>
</comment>
<evidence type="ECO:0000256" key="11">
    <source>
        <dbReference type="ARBA" id="ARBA00023136"/>
    </source>
</evidence>
<evidence type="ECO:0000256" key="13">
    <source>
        <dbReference type="ARBA" id="ARBA00023289"/>
    </source>
</evidence>
<keyword evidence="7" id="KW-0677">Repeat</keyword>
<dbReference type="FunFam" id="2.30.42.10:FF:000232">
    <property type="entry name" value="Uncharacterized protein, isoform A"/>
    <property type="match status" value="1"/>
</dbReference>
<organism evidence="20 21">
    <name type="scientific">Parthenolecanium corni</name>
    <dbReference type="NCBI Taxonomy" id="536013"/>
    <lineage>
        <taxon>Eukaryota</taxon>
        <taxon>Metazoa</taxon>
        <taxon>Ecdysozoa</taxon>
        <taxon>Arthropoda</taxon>
        <taxon>Hexapoda</taxon>
        <taxon>Insecta</taxon>
        <taxon>Pterygota</taxon>
        <taxon>Neoptera</taxon>
        <taxon>Paraneoptera</taxon>
        <taxon>Hemiptera</taxon>
        <taxon>Sternorrhyncha</taxon>
        <taxon>Coccoidea</taxon>
        <taxon>Coccidae</taxon>
        <taxon>Parthenolecanium</taxon>
    </lineage>
</organism>
<keyword evidence="6" id="KW-0488">Methylation</keyword>
<keyword evidence="11" id="KW-0472">Membrane</keyword>
<dbReference type="SMART" id="SM00456">
    <property type="entry name" value="WW"/>
    <property type="match status" value="2"/>
</dbReference>
<dbReference type="PROSITE" id="PS51419">
    <property type="entry name" value="RAB"/>
    <property type="match status" value="1"/>
</dbReference>
<evidence type="ECO:0000256" key="6">
    <source>
        <dbReference type="ARBA" id="ARBA00022481"/>
    </source>
</evidence>
<keyword evidence="8" id="KW-0547">Nucleotide-binding</keyword>
<dbReference type="SUPFAM" id="SSF51045">
    <property type="entry name" value="WW domain"/>
    <property type="match status" value="2"/>
</dbReference>
<accession>A0AAN9U036</accession>
<dbReference type="InterPro" id="IPR001202">
    <property type="entry name" value="WW_dom"/>
</dbReference>
<dbReference type="FunFam" id="2.20.70.10:FF:000001">
    <property type="entry name" value="Membrane-associated guanylate kinase, WW and PDZ domain-containing protein 1"/>
    <property type="match status" value="1"/>
</dbReference>
<reference evidence="20 21" key="1">
    <citation type="submission" date="2024-03" db="EMBL/GenBank/DDBJ databases">
        <title>Adaptation during the transition from Ophiocordyceps entomopathogen to insect associate is accompanied by gene loss and intensified selection.</title>
        <authorList>
            <person name="Ward C.M."/>
            <person name="Onetto C.A."/>
            <person name="Borneman A.R."/>
        </authorList>
    </citation>
    <scope>NUCLEOTIDE SEQUENCE [LARGE SCALE GENOMIC DNA]</scope>
    <source>
        <strain evidence="20">AWRI1</strain>
        <tissue evidence="20">Single Adult Female</tissue>
    </source>
</reference>
<dbReference type="Proteomes" id="UP001367676">
    <property type="component" value="Unassembled WGS sequence"/>
</dbReference>
<keyword evidence="13" id="KW-0636">Prenylation</keyword>
<dbReference type="SUPFAM" id="SSF52540">
    <property type="entry name" value="P-loop containing nucleoside triphosphate hydrolases"/>
    <property type="match status" value="1"/>
</dbReference>
<dbReference type="PROSITE" id="PS01159">
    <property type="entry name" value="WW_DOMAIN_1"/>
    <property type="match status" value="1"/>
</dbReference>
<dbReference type="SMART" id="SM00174">
    <property type="entry name" value="RHO"/>
    <property type="match status" value="1"/>
</dbReference>
<keyword evidence="9" id="KW-0378">Hydrolase</keyword>
<dbReference type="Pfam" id="PF00397">
    <property type="entry name" value="WW"/>
    <property type="match status" value="1"/>
</dbReference>
<evidence type="ECO:0000256" key="15">
    <source>
        <dbReference type="ARBA" id="ARBA00045993"/>
    </source>
</evidence>
<evidence type="ECO:0000256" key="1">
    <source>
        <dbReference type="ARBA" id="ARBA00004236"/>
    </source>
</evidence>
<comment type="catalytic activity">
    <reaction evidence="16">
        <text>GTP + H2O = GDP + phosphate + H(+)</text>
        <dbReference type="Rhea" id="RHEA:19669"/>
        <dbReference type="ChEBI" id="CHEBI:15377"/>
        <dbReference type="ChEBI" id="CHEBI:15378"/>
        <dbReference type="ChEBI" id="CHEBI:37565"/>
        <dbReference type="ChEBI" id="CHEBI:43474"/>
        <dbReference type="ChEBI" id="CHEBI:58189"/>
        <dbReference type="EC" id="3.6.5.2"/>
    </reaction>
</comment>
<feature type="domain" description="WW" evidence="18">
    <location>
        <begin position="278"/>
        <end position="311"/>
    </location>
</feature>
<proteinExistence type="inferred from homology"/>
<comment type="function">
    <text evidence="15">Ras proteins bind GDP/GTP and possess intrinsic GTPase activity. Plays a role in eye development by regulating cell growth, survival of postmitotic ommatidial cells and differentiation of photoreceptor cells. During larval development, mediates Ptth/tor signaling leading to the production of ecdysone, a hormone required for the initiation of metamorphosis.</text>
</comment>
<dbReference type="SMART" id="SM00176">
    <property type="entry name" value="RAN"/>
    <property type="match status" value="1"/>
</dbReference>
<dbReference type="CDD" id="cd06731">
    <property type="entry name" value="PDZ1_MAGI-1_3-like"/>
    <property type="match status" value="1"/>
</dbReference>
<feature type="region of interest" description="Disordered" evidence="17">
    <location>
        <begin position="1157"/>
        <end position="1188"/>
    </location>
</feature>
<sequence length="1188" mass="133325">MTEYKLVVVGAGGVGKSALTIQLIQNHFVDEYDPTIEDSYRKQVVIDGETCLLDILDTAGQEEYSAMRDQYMRTGEGFLLVFAVNNAKSFEDIHTYREQIKRVKDAEEVPMVLVGNKCDLPNWTVNMAEAKDLARQFGIPCIETSAKTRMGVDDAFYTLVREIRKDKEFRAKPKRKQRRGALIESGVYEGNYYGTPKPLKSNNNWNVYLDFTLAPKQRRNRSNLEAMSAKDLYHDEIISNNQVDRKNEFSSDGYKKTPPSYYYDSNLKYTDLEDDELGPLPPKWEKAYTESGEVYFIDHNSSTSHWLDPRLSKFQKKSLEDCSEDELPYGWERIDDPIYGTYYIDHVNRQTQYENPVIQAKYGRPDSTSTCNNAICSNLLEKNNRNEQYDHENSYNCYMNNMPKFNDQLSENAFFTSNPDELVGEKIHSTLVKSYKGLGFTIVGGDDNKEFLQIKSIVKNGPAWYEGKLQTGDVLVYVNNKCVLGYTHHDMVSVFQSIAPSETVELEVCRGYPLPFDPNDPNTEVVTTVAVGNNDDGHLNSFIAQDAFLKRHLLESDGNDITNNSVKSMPDLYLPERLHVPRPTSTDLILQGDDDNSESECLSMSIVKGSMGFGFTIADSAYGQKVKKILDKQRCQNLMEGDILVEINNICVRKMCHSDVVQVLKDCTSNKAASITVERLSLSKNKKKDFKMGLYRVKTPTENCPLLMESTNSQKLSDCSSNSLKYNTDVYGMNNNNNILQACYSRSQSPGNELDLNENSWNRKRLPDGNYLAISRSNNVYSQDDCSSRNSNNNEGYFYPVPNGSRKESTSFENEHPLPMNNDLRRNYDCVNNIYSQDTDYVDMTVTIERQEAGFGFRIVGGTEEGSQVSIGHIVEGGAAEIDGRLHSGDEIVSVDDQSVMNCSHHHVVQLMGKAAANGKVTLGIRRKISYHNQSCSLSRQEVRYPYDVTVTRRENEGFGFVIISSLNKAGSAIGRIIENSPAERSGLLHVGDHILAVNGISIMNLHHGDIVNLIKDSGYSVTLTIGMPLILEDTPGSMISSSSHRDEEIYDSQYHAIEIGRGSRGFGFSIRGGREFQNMALFVLQIAENGPAALDGRLKIGDRLIEINGINTKNMTHAQAIEIIRNGGLTVRLLIQRGSKVPSLPLDEHLAVSPSQHHGSLLCSPNDSRSGVMSERPTSWEAQLSSS</sequence>
<dbReference type="SUPFAM" id="SSF50156">
    <property type="entry name" value="PDZ domain-like"/>
    <property type="match status" value="5"/>
</dbReference>
<gene>
    <name evidence="20" type="ORF">V9T40_008168</name>
</gene>
<dbReference type="EMBL" id="JBBCAQ010000008">
    <property type="protein sequence ID" value="KAK7602579.1"/>
    <property type="molecule type" value="Genomic_DNA"/>
</dbReference>
<dbReference type="PROSITE" id="PS50106">
    <property type="entry name" value="PDZ"/>
    <property type="match status" value="5"/>
</dbReference>
<evidence type="ECO:0000313" key="21">
    <source>
        <dbReference type="Proteomes" id="UP001367676"/>
    </source>
</evidence>
<evidence type="ECO:0000256" key="17">
    <source>
        <dbReference type="SAM" id="MobiDB-lite"/>
    </source>
</evidence>
<dbReference type="NCBIfam" id="TIGR00231">
    <property type="entry name" value="small_GTP"/>
    <property type="match status" value="1"/>
</dbReference>
<dbReference type="InterPro" id="IPR005225">
    <property type="entry name" value="Small_GTP-bd"/>
</dbReference>
<dbReference type="InterPro" id="IPR001806">
    <property type="entry name" value="Small_GTPase"/>
</dbReference>
<dbReference type="GO" id="GO:0007165">
    <property type="term" value="P:signal transduction"/>
    <property type="evidence" value="ECO:0007669"/>
    <property type="project" value="TreeGrafter"/>
</dbReference>
<dbReference type="InterPro" id="IPR036034">
    <property type="entry name" value="PDZ_sf"/>
</dbReference>
<evidence type="ECO:0000256" key="2">
    <source>
        <dbReference type="ARBA" id="ARBA00004635"/>
    </source>
</evidence>
<dbReference type="PANTHER" id="PTHR10316">
    <property type="entry name" value="MEMBRANE ASSOCIATED GUANYLATE KINASE-RELATED"/>
    <property type="match status" value="1"/>
</dbReference>
<dbReference type="SMART" id="SM00173">
    <property type="entry name" value="RAS"/>
    <property type="match status" value="1"/>
</dbReference>
<feature type="domain" description="PDZ" evidence="19">
    <location>
        <begin position="948"/>
        <end position="1026"/>
    </location>
</feature>
<name>A0AAN9U036_9HEMI</name>
<dbReference type="PROSITE" id="PS50020">
    <property type="entry name" value="WW_DOMAIN_2"/>
    <property type="match status" value="2"/>
</dbReference>
<dbReference type="EC" id="3.6.5.2" evidence="4"/>
<dbReference type="Pfam" id="PF00071">
    <property type="entry name" value="Ras"/>
    <property type="match status" value="1"/>
</dbReference>
<dbReference type="FunFam" id="2.30.42.10:FF:000005">
    <property type="entry name" value="Membrane associated guanylate kinase, WW and PDZ domain containing 1"/>
    <property type="match status" value="1"/>
</dbReference>
<feature type="domain" description="PDZ" evidence="19">
    <location>
        <begin position="845"/>
        <end position="927"/>
    </location>
</feature>
<dbReference type="Gene3D" id="2.20.70.10">
    <property type="match status" value="2"/>
</dbReference>
<evidence type="ECO:0000256" key="3">
    <source>
        <dbReference type="ARBA" id="ARBA00008344"/>
    </source>
</evidence>
<dbReference type="FunFam" id="3.40.50.300:FF:000096">
    <property type="entry name" value="KRAS proto-oncogene, GTPase"/>
    <property type="match status" value="1"/>
</dbReference>
<dbReference type="SMART" id="SM00228">
    <property type="entry name" value="PDZ"/>
    <property type="match status" value="5"/>
</dbReference>
<evidence type="ECO:0000256" key="10">
    <source>
        <dbReference type="ARBA" id="ARBA00023134"/>
    </source>
</evidence>
<evidence type="ECO:0000256" key="12">
    <source>
        <dbReference type="ARBA" id="ARBA00023288"/>
    </source>
</evidence>
<evidence type="ECO:0000256" key="16">
    <source>
        <dbReference type="ARBA" id="ARBA00048098"/>
    </source>
</evidence>
<dbReference type="Pfam" id="PF00595">
    <property type="entry name" value="PDZ"/>
    <property type="match status" value="4"/>
</dbReference>
<dbReference type="CDD" id="cd06735">
    <property type="entry name" value="PDZ5_MAGI-1_3-like"/>
    <property type="match status" value="1"/>
</dbReference>